<dbReference type="SUPFAM" id="SSF53850">
    <property type="entry name" value="Periplasmic binding protein-like II"/>
    <property type="match status" value="1"/>
</dbReference>
<sequence length="302" mass="33583">MTLSLNLEWYRVFYWAAKLGGVTNAAKKLNITQPAVSHTLKQLEEGIGGKLFFRTPKGVILTTEGEVLFQFVEQAIHLIDLGEKKINEMQSLLFGEINIGASDTLCKHYLLPYLEQFHKQYPEIKVRVTNRTTPETIVLLKEGAIDFGVVNLPAEDAKLNFHKSTALQDCLVGGPAFEALSHKPLQLDELHRFPLLLLEQGGSTRTYLDEYAAANGVKLHPEFELGSIDLLVQFAQSGFGLAFVVRDYVMEELASGKLIEIPLNRPIPTRHAGIATLKDVPLSSASKRLLSFMLPETEGNIL</sequence>
<comment type="similarity">
    <text evidence="1">Belongs to the LysR transcriptional regulatory family.</text>
</comment>
<dbReference type="PROSITE" id="PS50931">
    <property type="entry name" value="HTH_LYSR"/>
    <property type="match status" value="1"/>
</dbReference>
<dbReference type="CDD" id="cd05466">
    <property type="entry name" value="PBP2_LTTR_substrate"/>
    <property type="match status" value="1"/>
</dbReference>
<dbReference type="GO" id="GO:0000976">
    <property type="term" value="F:transcription cis-regulatory region binding"/>
    <property type="evidence" value="ECO:0007669"/>
    <property type="project" value="TreeGrafter"/>
</dbReference>
<evidence type="ECO:0000256" key="3">
    <source>
        <dbReference type="ARBA" id="ARBA00023125"/>
    </source>
</evidence>
<dbReference type="Proteomes" id="UP000683139">
    <property type="component" value="Unassembled WGS sequence"/>
</dbReference>
<keyword evidence="4" id="KW-0804">Transcription</keyword>
<evidence type="ECO:0000313" key="7">
    <source>
        <dbReference type="Proteomes" id="UP000683139"/>
    </source>
</evidence>
<dbReference type="AlphaFoldDB" id="A0A920CZV1"/>
<dbReference type="Gene3D" id="3.40.190.290">
    <property type="match status" value="1"/>
</dbReference>
<accession>A0A920CZV1</accession>
<dbReference type="InterPro" id="IPR036390">
    <property type="entry name" value="WH_DNA-bd_sf"/>
</dbReference>
<proteinExistence type="inferred from homology"/>
<gene>
    <name evidence="6" type="ORF">J40TS1_35000</name>
</gene>
<keyword evidence="2" id="KW-0805">Transcription regulation</keyword>
<keyword evidence="7" id="KW-1185">Reference proteome</keyword>
<protein>
    <submittedName>
        <fullName evidence="6">LysR family transcriptional regulator</fullName>
    </submittedName>
</protein>
<dbReference type="Pfam" id="PF03466">
    <property type="entry name" value="LysR_substrate"/>
    <property type="match status" value="1"/>
</dbReference>
<evidence type="ECO:0000256" key="1">
    <source>
        <dbReference type="ARBA" id="ARBA00009437"/>
    </source>
</evidence>
<dbReference type="PANTHER" id="PTHR30126:SF64">
    <property type="entry name" value="HTH-TYPE TRANSCRIPTIONAL REGULATOR CITR"/>
    <property type="match status" value="1"/>
</dbReference>
<name>A0A920CZV1_9BACL</name>
<dbReference type="InterPro" id="IPR005119">
    <property type="entry name" value="LysR_subst-bd"/>
</dbReference>
<keyword evidence="3" id="KW-0238">DNA-binding</keyword>
<evidence type="ECO:0000256" key="2">
    <source>
        <dbReference type="ARBA" id="ARBA00023015"/>
    </source>
</evidence>
<dbReference type="Gene3D" id="1.10.10.10">
    <property type="entry name" value="Winged helix-like DNA-binding domain superfamily/Winged helix DNA-binding domain"/>
    <property type="match status" value="1"/>
</dbReference>
<dbReference type="EMBL" id="BOSE01000007">
    <property type="protein sequence ID" value="GIP17858.1"/>
    <property type="molecule type" value="Genomic_DNA"/>
</dbReference>
<dbReference type="PRINTS" id="PR00039">
    <property type="entry name" value="HTHLYSR"/>
</dbReference>
<organism evidence="6 7">
    <name type="scientific">Paenibacillus montaniterrae</name>
    <dbReference type="NCBI Taxonomy" id="429341"/>
    <lineage>
        <taxon>Bacteria</taxon>
        <taxon>Bacillati</taxon>
        <taxon>Bacillota</taxon>
        <taxon>Bacilli</taxon>
        <taxon>Bacillales</taxon>
        <taxon>Paenibacillaceae</taxon>
        <taxon>Paenibacillus</taxon>
    </lineage>
</organism>
<reference evidence="6" key="1">
    <citation type="submission" date="2021-03" db="EMBL/GenBank/DDBJ databases">
        <title>Antimicrobial resistance genes in bacteria isolated from Japanese honey, and their potential for conferring macrolide and lincosamide resistance in the American foulbrood pathogen Paenibacillus larvae.</title>
        <authorList>
            <person name="Okamoto M."/>
            <person name="Kumagai M."/>
            <person name="Kanamori H."/>
            <person name="Takamatsu D."/>
        </authorList>
    </citation>
    <scope>NUCLEOTIDE SEQUENCE</scope>
    <source>
        <strain evidence="6">J40TS1</strain>
    </source>
</reference>
<dbReference type="InterPro" id="IPR036388">
    <property type="entry name" value="WH-like_DNA-bd_sf"/>
</dbReference>
<feature type="domain" description="HTH lysR-type" evidence="5">
    <location>
        <begin position="5"/>
        <end position="62"/>
    </location>
</feature>
<evidence type="ECO:0000259" key="5">
    <source>
        <dbReference type="PROSITE" id="PS50931"/>
    </source>
</evidence>
<evidence type="ECO:0000313" key="6">
    <source>
        <dbReference type="EMBL" id="GIP17858.1"/>
    </source>
</evidence>
<evidence type="ECO:0000256" key="4">
    <source>
        <dbReference type="ARBA" id="ARBA00023163"/>
    </source>
</evidence>
<dbReference type="GO" id="GO:0003700">
    <property type="term" value="F:DNA-binding transcription factor activity"/>
    <property type="evidence" value="ECO:0007669"/>
    <property type="project" value="InterPro"/>
</dbReference>
<dbReference type="InterPro" id="IPR000847">
    <property type="entry name" value="LysR_HTH_N"/>
</dbReference>
<dbReference type="Pfam" id="PF00126">
    <property type="entry name" value="HTH_1"/>
    <property type="match status" value="1"/>
</dbReference>
<dbReference type="PANTHER" id="PTHR30126">
    <property type="entry name" value="HTH-TYPE TRANSCRIPTIONAL REGULATOR"/>
    <property type="match status" value="1"/>
</dbReference>
<dbReference type="SUPFAM" id="SSF46785">
    <property type="entry name" value="Winged helix' DNA-binding domain"/>
    <property type="match status" value="1"/>
</dbReference>
<comment type="caution">
    <text evidence="6">The sequence shown here is derived from an EMBL/GenBank/DDBJ whole genome shotgun (WGS) entry which is preliminary data.</text>
</comment>